<proteinExistence type="predicted"/>
<dbReference type="SUPFAM" id="SSF109709">
    <property type="entry name" value="KorB DNA-binding domain-like"/>
    <property type="match status" value="1"/>
</dbReference>
<dbReference type="CDD" id="cd16387">
    <property type="entry name" value="ParB_N_Srx"/>
    <property type="match status" value="1"/>
</dbReference>
<evidence type="ECO:0000313" key="3">
    <source>
        <dbReference type="EMBL" id="MFC6424687.1"/>
    </source>
</evidence>
<evidence type="ECO:0000256" key="1">
    <source>
        <dbReference type="SAM" id="MobiDB-lite"/>
    </source>
</evidence>
<comment type="caution">
    <text evidence="3">The sequence shown here is derived from an EMBL/GenBank/DDBJ whole genome shotgun (WGS) entry which is preliminary data.</text>
</comment>
<dbReference type="Gene3D" id="3.90.1530.10">
    <property type="entry name" value="Conserved hypothetical protein from pyrococcus furiosus pfu- 392566-001, ParB domain"/>
    <property type="match status" value="1"/>
</dbReference>
<reference evidence="4" key="1">
    <citation type="journal article" date="2019" name="Int. J. Syst. Evol. Microbiol.">
        <title>The Global Catalogue of Microorganisms (GCM) 10K type strain sequencing project: providing services to taxonomists for standard genome sequencing and annotation.</title>
        <authorList>
            <consortium name="The Broad Institute Genomics Platform"/>
            <consortium name="The Broad Institute Genome Sequencing Center for Infectious Disease"/>
            <person name="Wu L."/>
            <person name="Ma J."/>
        </authorList>
    </citation>
    <scope>NUCLEOTIDE SEQUENCE [LARGE SCALE GENOMIC DNA]</scope>
    <source>
        <strain evidence="4">CCUG 47105</strain>
    </source>
</reference>
<dbReference type="SMART" id="SM00470">
    <property type="entry name" value="ParB"/>
    <property type="match status" value="1"/>
</dbReference>
<dbReference type="InterPro" id="IPR050336">
    <property type="entry name" value="Chromosome_partition/occlusion"/>
</dbReference>
<feature type="domain" description="ParB-like N-terminal" evidence="2">
    <location>
        <begin position="48"/>
        <end position="135"/>
    </location>
</feature>
<evidence type="ECO:0000259" key="2">
    <source>
        <dbReference type="SMART" id="SM00470"/>
    </source>
</evidence>
<feature type="region of interest" description="Disordered" evidence="1">
    <location>
        <begin position="336"/>
        <end position="358"/>
    </location>
</feature>
<organism evidence="3 4">
    <name type="scientific">Oerskovia paurometabola</name>
    <dbReference type="NCBI Taxonomy" id="162170"/>
    <lineage>
        <taxon>Bacteria</taxon>
        <taxon>Bacillati</taxon>
        <taxon>Actinomycetota</taxon>
        <taxon>Actinomycetes</taxon>
        <taxon>Micrococcales</taxon>
        <taxon>Cellulomonadaceae</taxon>
        <taxon>Oerskovia</taxon>
    </lineage>
</organism>
<name>A0ABW1XA71_9CELL</name>
<dbReference type="PANTHER" id="PTHR33375">
    <property type="entry name" value="CHROMOSOME-PARTITIONING PROTEIN PARB-RELATED"/>
    <property type="match status" value="1"/>
</dbReference>
<feature type="region of interest" description="Disordered" evidence="1">
    <location>
        <begin position="270"/>
        <end position="292"/>
    </location>
</feature>
<dbReference type="Proteomes" id="UP001596305">
    <property type="component" value="Unassembled WGS sequence"/>
</dbReference>
<dbReference type="InterPro" id="IPR036086">
    <property type="entry name" value="ParB/Sulfiredoxin_sf"/>
</dbReference>
<sequence length="501" mass="53495">MSPVYAADGGPKTKTRTQVPALSAVPDGGPALAALTGAAPAHHGPERLQVWPGDLVVDENIRKDTRLTEDFLASLTEHGLLVPIQVRRDPLGQLLVVDGQRRTLGALQVGLPLVDVVVLDGIGDDEARLTAQYVINEQRAALTTKERVDAVQQLSLFGRSPATIKRKLGIPKDQVEAALALAATPTVTATLAEHHVEDLVAGAVIAEFADDPAVVAELAEVAATDPGRLAHRAESVRQDRALEAAKAVVRAELTAAGVAVLEERPRYDDRSTLSLGDLTDKPGATAYSGPAISPDKHASCPGHAAVVSSTYDHSINKHRPHALYYCTDWKSNGHHKRSAANTAGAATGPQSDEKKAERRQLITDNKAADAAEVVRLAWIAEFLQRTTMPADAPLYVGRILALRTSADGGNHAKAREYLWPKKPAATGTDIAERLTTPALATRYLVALAAASVEEVMPRDFHRGDYWAHLHVAHLTTLRSWGYELADVEAAFLEAQTAKAAA</sequence>
<gene>
    <name evidence="3" type="ORF">ACFP71_07615</name>
</gene>
<dbReference type="PANTHER" id="PTHR33375:SF1">
    <property type="entry name" value="CHROMOSOME-PARTITIONING PROTEIN PARB-RELATED"/>
    <property type="match status" value="1"/>
</dbReference>
<dbReference type="EMBL" id="JBHSTM010000004">
    <property type="protein sequence ID" value="MFC6424687.1"/>
    <property type="molecule type" value="Genomic_DNA"/>
</dbReference>
<keyword evidence="4" id="KW-1185">Reference proteome</keyword>
<dbReference type="RefSeq" id="WP_204809299.1">
    <property type="nucleotide sequence ID" value="NZ_BAAAIY010000003.1"/>
</dbReference>
<dbReference type="InterPro" id="IPR003115">
    <property type="entry name" value="ParB_N"/>
</dbReference>
<protein>
    <submittedName>
        <fullName evidence="3">ParB/RepB/Spo0J family partition protein</fullName>
    </submittedName>
</protein>
<evidence type="ECO:0000313" key="4">
    <source>
        <dbReference type="Proteomes" id="UP001596305"/>
    </source>
</evidence>
<dbReference type="SUPFAM" id="SSF110849">
    <property type="entry name" value="ParB/Sulfiredoxin"/>
    <property type="match status" value="1"/>
</dbReference>
<accession>A0ABW1XA71</accession>